<dbReference type="RefSeq" id="XP_025357725.1">
    <property type="nucleotide sequence ID" value="XM_025496358.1"/>
</dbReference>
<name>A0A316VLZ6_9BASI</name>
<protein>
    <submittedName>
        <fullName evidence="4">Bola-like protein</fullName>
    </submittedName>
</protein>
<dbReference type="InParanoid" id="A0A316VLZ6"/>
<dbReference type="EMBL" id="KZ819602">
    <property type="protein sequence ID" value="PWN37423.1"/>
    <property type="molecule type" value="Genomic_DNA"/>
</dbReference>
<dbReference type="InterPro" id="IPR002634">
    <property type="entry name" value="BolA"/>
</dbReference>
<comment type="similarity">
    <text evidence="1 2">Belongs to the BolA/IbaG family.</text>
</comment>
<feature type="region of interest" description="Disordered" evidence="3">
    <location>
        <begin position="103"/>
        <end position="193"/>
    </location>
</feature>
<evidence type="ECO:0000313" key="5">
    <source>
        <dbReference type="Proteomes" id="UP000245771"/>
    </source>
</evidence>
<keyword evidence="5" id="KW-1185">Reference proteome</keyword>
<gene>
    <name evidence="4" type="ORF">FA14DRAFT_119647</name>
</gene>
<dbReference type="PANTHER" id="PTHR46188:SF1">
    <property type="entry name" value="BOLA-LIKE PROTEIN 3"/>
    <property type="match status" value="1"/>
</dbReference>
<dbReference type="InterPro" id="IPR052275">
    <property type="entry name" value="Mt_Fe-S_assembly_factor"/>
</dbReference>
<evidence type="ECO:0000313" key="4">
    <source>
        <dbReference type="EMBL" id="PWN37423.1"/>
    </source>
</evidence>
<dbReference type="Proteomes" id="UP000245771">
    <property type="component" value="Unassembled WGS sequence"/>
</dbReference>
<dbReference type="STRING" id="1280837.A0A316VLZ6"/>
<accession>A0A316VLZ6</accession>
<dbReference type="PANTHER" id="PTHR46188">
    <property type="entry name" value="BOLA-LIKE PROTEIN 3"/>
    <property type="match status" value="1"/>
</dbReference>
<reference evidence="4 5" key="1">
    <citation type="journal article" date="2018" name="Mol. Biol. Evol.">
        <title>Broad Genomic Sampling Reveals a Smut Pathogenic Ancestry of the Fungal Clade Ustilaginomycotina.</title>
        <authorList>
            <person name="Kijpornyongpan T."/>
            <person name="Mondo S.J."/>
            <person name="Barry K."/>
            <person name="Sandor L."/>
            <person name="Lee J."/>
            <person name="Lipzen A."/>
            <person name="Pangilinan J."/>
            <person name="LaButti K."/>
            <person name="Hainaut M."/>
            <person name="Henrissat B."/>
            <person name="Grigoriev I.V."/>
            <person name="Spatafora J.W."/>
            <person name="Aime M.C."/>
        </authorList>
    </citation>
    <scope>NUCLEOTIDE SEQUENCE [LARGE SCALE GENOMIC DNA]</scope>
    <source>
        <strain evidence="4 5">MCA 3882</strain>
    </source>
</reference>
<evidence type="ECO:0000256" key="3">
    <source>
        <dbReference type="SAM" id="MobiDB-lite"/>
    </source>
</evidence>
<dbReference type="OrthoDB" id="4983at2759"/>
<feature type="compositionally biased region" description="Polar residues" evidence="3">
    <location>
        <begin position="103"/>
        <end position="120"/>
    </location>
</feature>
<proteinExistence type="inferred from homology"/>
<sequence>MVSQSELEAAIRQKVEKVSALIVSDVSGGCGQAYDVIIVSEAFEGLNTLKRHRMVNELLKEQIAELHAFSQKTYTPQQYEQLSANNAADSSSSNIANGASIPQATVATPNRPSTLDTSVAQRGAKVHHRTTSSNVSVPELILTPDAADESGIDGKRGPSSAGGHNRQRSLTPNNLNDMMGGSSTGSPNSASSGISRLHYSTITDTGFWTDLRDLLEKRCMREDASPTSAGATSPGALPNRQRGEAEMVKIFEDFFQSQKIHMSASDAARVRDGTGMFGM</sequence>
<dbReference type="InterPro" id="IPR036065">
    <property type="entry name" value="BolA-like_sf"/>
</dbReference>
<dbReference type="GO" id="GO:0005759">
    <property type="term" value="C:mitochondrial matrix"/>
    <property type="evidence" value="ECO:0007669"/>
    <property type="project" value="TreeGrafter"/>
</dbReference>
<evidence type="ECO:0000256" key="1">
    <source>
        <dbReference type="ARBA" id="ARBA00005578"/>
    </source>
</evidence>
<dbReference type="GeneID" id="37018139"/>
<dbReference type="Pfam" id="PF01722">
    <property type="entry name" value="BolA"/>
    <property type="match status" value="1"/>
</dbReference>
<dbReference type="SUPFAM" id="SSF82657">
    <property type="entry name" value="BolA-like"/>
    <property type="match status" value="1"/>
</dbReference>
<feature type="compositionally biased region" description="Low complexity" evidence="3">
    <location>
        <begin position="180"/>
        <end position="193"/>
    </location>
</feature>
<dbReference type="AlphaFoldDB" id="A0A316VLZ6"/>
<dbReference type="Gene3D" id="3.30.300.90">
    <property type="entry name" value="BolA-like"/>
    <property type="match status" value="1"/>
</dbReference>
<evidence type="ECO:0000256" key="2">
    <source>
        <dbReference type="RuleBase" id="RU003860"/>
    </source>
</evidence>
<organism evidence="4 5">
    <name type="scientific">Meira miltonrushii</name>
    <dbReference type="NCBI Taxonomy" id="1280837"/>
    <lineage>
        <taxon>Eukaryota</taxon>
        <taxon>Fungi</taxon>
        <taxon>Dikarya</taxon>
        <taxon>Basidiomycota</taxon>
        <taxon>Ustilaginomycotina</taxon>
        <taxon>Exobasidiomycetes</taxon>
        <taxon>Exobasidiales</taxon>
        <taxon>Brachybasidiaceae</taxon>
        <taxon>Meira</taxon>
    </lineage>
</organism>